<feature type="region of interest" description="Disordered" evidence="1">
    <location>
        <begin position="605"/>
        <end position="630"/>
    </location>
</feature>
<feature type="compositionally biased region" description="Basic residues" evidence="1">
    <location>
        <begin position="608"/>
        <end position="617"/>
    </location>
</feature>
<evidence type="ECO:0000256" key="2">
    <source>
        <dbReference type="SAM" id="Phobius"/>
    </source>
</evidence>
<protein>
    <submittedName>
        <fullName evidence="4">C2 domain-containing protein 2</fullName>
    </submittedName>
</protein>
<dbReference type="PANTHER" id="PTHR21119:SF7">
    <property type="entry name" value="C2 DOMAIN-CONTAINING PROTEIN 2"/>
    <property type="match status" value="1"/>
</dbReference>
<evidence type="ECO:0000256" key="1">
    <source>
        <dbReference type="SAM" id="MobiDB-lite"/>
    </source>
</evidence>
<comment type="caution">
    <text evidence="4">The sequence shown here is derived from an EMBL/GenBank/DDBJ whole genome shotgun (WGS) entry which is preliminary data.</text>
</comment>
<sequence>MPDIESSSSSYLGPEDPQWLLLVTLFIASLGTLGLYLLQYFQQRAAGLEPRAQDHGANEEAASLLGWALSRKSWKSKWREAWSGALSAESRKLGGPVVLTFEENGLEATELVVSQVHSFHKSATNTLDLSMEAGVDDIKVSWGVSHLDTGELEVSPTFTQDHPSAASPAAVRTLLRQLLCAVHPSVVLSHRSAQASEVKEVHNNVLCPPKPPRAHDWKLLVKNIQVTLNQQEDAAGSISPFCVLQLDDPPQKFNTSVLVNTSHLAWEQPFIFELNGLSKELNIDLISNSQTEEGVSLGQVSVTFDLVKKQPNGQQTFALVTKDGVSGSLTTEFTYLEPSEVRSWHPPTPAYNKRVEMDRTVMPCGTVVTTVTAVKSKPGRPLPPGPILDSVQKVVPAKSKLSERRVSEQASMLGTSVSKALSSSDTELLMLNGADPVAEAAIRQLHQSAKQKLKSPVKKSTIIISGIAKTPLSQDEELALMAGYAAAMDASMMGGSSSQDVTTLLETGAAAPPEESASREGAGGPDVAPEDWESQTDEVNHSSLSMCVSEGSCRKSRGSFLQKSAKFFFRRRHQRKDPGMSQSHNDLVYLESPAAVERAGRTATINRLLHRRSKTKSKANGSVSTEEPHM</sequence>
<dbReference type="AlphaFoldDB" id="A0A5C6P5C8"/>
<evidence type="ECO:0000313" key="4">
    <source>
        <dbReference type="EMBL" id="TWW74149.1"/>
    </source>
</evidence>
<dbReference type="Pfam" id="PF00168">
    <property type="entry name" value="C2"/>
    <property type="match status" value="1"/>
</dbReference>
<feature type="domain" description="C2" evidence="3">
    <location>
        <begin position="199"/>
        <end position="317"/>
    </location>
</feature>
<organism evidence="4 5">
    <name type="scientific">Takifugu flavidus</name>
    <name type="common">sansaifugu</name>
    <dbReference type="NCBI Taxonomy" id="433684"/>
    <lineage>
        <taxon>Eukaryota</taxon>
        <taxon>Metazoa</taxon>
        <taxon>Chordata</taxon>
        <taxon>Craniata</taxon>
        <taxon>Vertebrata</taxon>
        <taxon>Euteleostomi</taxon>
        <taxon>Actinopterygii</taxon>
        <taxon>Neopterygii</taxon>
        <taxon>Teleostei</taxon>
        <taxon>Neoteleostei</taxon>
        <taxon>Acanthomorphata</taxon>
        <taxon>Eupercaria</taxon>
        <taxon>Tetraodontiformes</taxon>
        <taxon>Tetradontoidea</taxon>
        <taxon>Tetraodontidae</taxon>
        <taxon>Takifugu</taxon>
    </lineage>
</organism>
<dbReference type="PANTHER" id="PTHR21119">
    <property type="entry name" value="C2 DOMAIN-CONTAINING PROTEIN"/>
    <property type="match status" value="1"/>
</dbReference>
<keyword evidence="5" id="KW-1185">Reference proteome</keyword>
<dbReference type="Pfam" id="PF18696">
    <property type="entry name" value="SMP_C2CD2L"/>
    <property type="match status" value="2"/>
</dbReference>
<feature type="compositionally biased region" description="Polar residues" evidence="1">
    <location>
        <begin position="618"/>
        <end position="630"/>
    </location>
</feature>
<dbReference type="PROSITE" id="PS50004">
    <property type="entry name" value="C2"/>
    <property type="match status" value="1"/>
</dbReference>
<dbReference type="InterPro" id="IPR039934">
    <property type="entry name" value="C2CD2/C2CD2L"/>
</dbReference>
<dbReference type="Gene3D" id="2.60.40.150">
    <property type="entry name" value="C2 domain"/>
    <property type="match status" value="1"/>
</dbReference>
<dbReference type="InterPro" id="IPR040885">
    <property type="entry name" value="SMP_C2CD2L"/>
</dbReference>
<dbReference type="SUPFAM" id="SSF49562">
    <property type="entry name" value="C2 domain (Calcium/lipid-binding domain, CaLB)"/>
    <property type="match status" value="1"/>
</dbReference>
<reference evidence="4 5" key="1">
    <citation type="submission" date="2019-04" db="EMBL/GenBank/DDBJ databases">
        <title>Chromosome genome assembly for Takifugu flavidus.</title>
        <authorList>
            <person name="Xiao S."/>
        </authorList>
    </citation>
    <scope>NUCLEOTIDE SEQUENCE [LARGE SCALE GENOMIC DNA]</scope>
    <source>
        <strain evidence="4">HTHZ2018</strain>
        <tissue evidence="4">Muscle</tissue>
    </source>
</reference>
<gene>
    <name evidence="4" type="ORF">D4764_14G0001500</name>
</gene>
<accession>A0A5C6P5C8</accession>
<keyword evidence="2" id="KW-0812">Transmembrane</keyword>
<feature type="transmembrane region" description="Helical" evidence="2">
    <location>
        <begin position="20"/>
        <end position="38"/>
    </location>
</feature>
<evidence type="ECO:0000313" key="5">
    <source>
        <dbReference type="Proteomes" id="UP000324091"/>
    </source>
</evidence>
<keyword evidence="2" id="KW-1133">Transmembrane helix</keyword>
<dbReference type="InterPro" id="IPR035892">
    <property type="entry name" value="C2_domain_sf"/>
</dbReference>
<dbReference type="Proteomes" id="UP000324091">
    <property type="component" value="Chromosome 14"/>
</dbReference>
<dbReference type="EMBL" id="RHFK02000006">
    <property type="protein sequence ID" value="TWW74149.1"/>
    <property type="molecule type" value="Genomic_DNA"/>
</dbReference>
<proteinExistence type="predicted"/>
<keyword evidence="2" id="KW-0472">Membrane</keyword>
<evidence type="ECO:0000259" key="3">
    <source>
        <dbReference type="PROSITE" id="PS50004"/>
    </source>
</evidence>
<name>A0A5C6P5C8_9TELE</name>
<dbReference type="InterPro" id="IPR000008">
    <property type="entry name" value="C2_dom"/>
</dbReference>
<feature type="region of interest" description="Disordered" evidence="1">
    <location>
        <begin position="509"/>
        <end position="540"/>
    </location>
</feature>